<reference evidence="2" key="1">
    <citation type="submission" date="2022-11" db="EMBL/GenBank/DDBJ databases">
        <authorList>
            <person name="Scott C."/>
            <person name="Bruce N."/>
        </authorList>
    </citation>
    <scope>NUCLEOTIDE SEQUENCE</scope>
</reference>
<feature type="region of interest" description="Disordered" evidence="1">
    <location>
        <begin position="320"/>
        <end position="352"/>
    </location>
</feature>
<protein>
    <recommendedName>
        <fullName evidence="4">WD40 repeat-like protein</fullName>
    </recommendedName>
</protein>
<dbReference type="EMBL" id="CALLCH030000016">
    <property type="protein sequence ID" value="CAI4217332.1"/>
    <property type="molecule type" value="Genomic_DNA"/>
</dbReference>
<accession>A0A9P1MDH7</accession>
<dbReference type="PANTHER" id="PTHR42093">
    <property type="match status" value="1"/>
</dbReference>
<dbReference type="SUPFAM" id="SSF50978">
    <property type="entry name" value="WD40 repeat-like"/>
    <property type="match status" value="1"/>
</dbReference>
<name>A0A9P1MDH7_9PEZI</name>
<organism evidence="2 3">
    <name type="scientific">Parascedosporium putredinis</name>
    <dbReference type="NCBI Taxonomy" id="1442378"/>
    <lineage>
        <taxon>Eukaryota</taxon>
        <taxon>Fungi</taxon>
        <taxon>Dikarya</taxon>
        <taxon>Ascomycota</taxon>
        <taxon>Pezizomycotina</taxon>
        <taxon>Sordariomycetes</taxon>
        <taxon>Hypocreomycetidae</taxon>
        <taxon>Microascales</taxon>
        <taxon>Microascaceae</taxon>
        <taxon>Parascedosporium</taxon>
    </lineage>
</organism>
<dbReference type="Gene3D" id="2.130.10.10">
    <property type="entry name" value="YVTN repeat-like/Quinoprotein amine dehydrogenase"/>
    <property type="match status" value="1"/>
</dbReference>
<dbReference type="InterPro" id="IPR036322">
    <property type="entry name" value="WD40_repeat_dom_sf"/>
</dbReference>
<feature type="compositionally biased region" description="Polar residues" evidence="1">
    <location>
        <begin position="115"/>
        <end position="131"/>
    </location>
</feature>
<dbReference type="InterPro" id="IPR056539">
    <property type="entry name" value="NuiA-like"/>
</dbReference>
<proteinExistence type="predicted"/>
<dbReference type="PANTHER" id="PTHR42093:SF1">
    <property type="match status" value="1"/>
</dbReference>
<evidence type="ECO:0000313" key="2">
    <source>
        <dbReference type="EMBL" id="CAI4217332.1"/>
    </source>
</evidence>
<dbReference type="InterPro" id="IPR001680">
    <property type="entry name" value="WD40_rpt"/>
</dbReference>
<feature type="region of interest" description="Disordered" evidence="1">
    <location>
        <begin position="27"/>
        <end position="53"/>
    </location>
</feature>
<dbReference type="AlphaFoldDB" id="A0A9P1MDH7"/>
<dbReference type="SMART" id="SM00320">
    <property type="entry name" value="WD40"/>
    <property type="match status" value="3"/>
</dbReference>
<keyword evidence="3" id="KW-1185">Reference proteome</keyword>
<feature type="region of interest" description="Disordered" evidence="1">
    <location>
        <begin position="1"/>
        <end position="20"/>
    </location>
</feature>
<dbReference type="Pfam" id="PF23151">
    <property type="entry name" value="NuiA_2"/>
    <property type="match status" value="1"/>
</dbReference>
<evidence type="ECO:0008006" key="4">
    <source>
        <dbReference type="Google" id="ProtNLM"/>
    </source>
</evidence>
<gene>
    <name evidence="2" type="ORF">PPNO1_LOCUS6943</name>
</gene>
<dbReference type="Proteomes" id="UP000838763">
    <property type="component" value="Unassembled WGS sequence"/>
</dbReference>
<dbReference type="OrthoDB" id="1367865at2759"/>
<feature type="compositionally biased region" description="Basic and acidic residues" evidence="1">
    <location>
        <begin position="1"/>
        <end position="12"/>
    </location>
</feature>
<evidence type="ECO:0000313" key="3">
    <source>
        <dbReference type="Proteomes" id="UP000838763"/>
    </source>
</evidence>
<dbReference type="InterPro" id="IPR015943">
    <property type="entry name" value="WD40/YVTN_repeat-like_dom_sf"/>
</dbReference>
<evidence type="ECO:0000256" key="1">
    <source>
        <dbReference type="SAM" id="MobiDB-lite"/>
    </source>
</evidence>
<feature type="region of interest" description="Disordered" evidence="1">
    <location>
        <begin position="109"/>
        <end position="140"/>
    </location>
</feature>
<comment type="caution">
    <text evidence="2">The sequence shown here is derived from an EMBL/GenBank/DDBJ whole genome shotgun (WGS) entry which is preliminary data.</text>
</comment>
<sequence length="461" mass="49840">MEWERVANEKPRLSNSYENRMVVDSATTTPMDTADPSGGGDNHAYPSPWNANPRPRQYREQMAPIRINGVGENAPILLHCEWNPKDPSSLAAAGTDALARVWTITRATTGALPNGDSSNPSGHVTTVNQPFHSLVDDETPPNTNVTALAWNWDGTAIAVATEHGKKARINIWGPDGSHLQRFEVAQTPVIKLRWNPSATALLAISVDTGGSIITKPESKSKCFLTMDSPIVALSFTPDGAFIAGATSSKVLIWKVGDHAIPRASWSRTPHPGWLSPKVNAETDEEDPHCLCWDATGTKLAYGANSRDLLRDALPPDLNHHDQLVTTGDELPRSPCRAQHNQPTLQDLGDSPVLRPVPTVSDTSAPDYHGGNGLPDEEEFAKLVEHWDPANADVAIQDPSDWNRNGEYGDIVGAVTEAIKGADVRVYRVSKDATRVEYFVVGCEGSGKSARLVGVRALSVES</sequence>